<comment type="caution">
    <text evidence="2">The sequence shown here is derived from an EMBL/GenBank/DDBJ whole genome shotgun (WGS) entry which is preliminary data.</text>
</comment>
<protein>
    <submittedName>
        <fullName evidence="2">MCE family protein</fullName>
    </submittedName>
</protein>
<dbReference type="InterPro" id="IPR052336">
    <property type="entry name" value="MlaD_Phospholipid_Transporter"/>
</dbReference>
<dbReference type="PANTHER" id="PTHR33371">
    <property type="entry name" value="INTERMEMBRANE PHOSPHOLIPID TRANSPORT SYSTEM BINDING PROTEIN MLAD-RELATED"/>
    <property type="match status" value="1"/>
</dbReference>
<dbReference type="InterPro" id="IPR003399">
    <property type="entry name" value="Mce/MlaD"/>
</dbReference>
<name>A0A4Y8L538_9BACT</name>
<dbReference type="Proteomes" id="UP000297861">
    <property type="component" value="Unassembled WGS sequence"/>
</dbReference>
<gene>
    <name evidence="2" type="ORF">E2605_07000</name>
</gene>
<dbReference type="PANTHER" id="PTHR33371:SF4">
    <property type="entry name" value="INTERMEMBRANE PHOSPHOLIPID TRANSPORT SYSTEM BINDING PROTEIN MLAD"/>
    <property type="match status" value="1"/>
</dbReference>
<evidence type="ECO:0000313" key="2">
    <source>
        <dbReference type="EMBL" id="TFD97407.1"/>
    </source>
</evidence>
<keyword evidence="3" id="KW-1185">Reference proteome</keyword>
<dbReference type="STRING" id="1121485.GCA_000426485_02363"/>
<accession>A0A4Y8L538</accession>
<organism evidence="2 3">
    <name type="scientific">Dysgonomonas capnocytophagoides</name>
    <dbReference type="NCBI Taxonomy" id="45254"/>
    <lineage>
        <taxon>Bacteria</taxon>
        <taxon>Pseudomonadati</taxon>
        <taxon>Bacteroidota</taxon>
        <taxon>Bacteroidia</taxon>
        <taxon>Bacteroidales</taxon>
        <taxon>Dysgonomonadaceae</taxon>
        <taxon>Dysgonomonas</taxon>
    </lineage>
</organism>
<feature type="domain" description="Mce/MlaD" evidence="1">
    <location>
        <begin position="39"/>
        <end position="102"/>
    </location>
</feature>
<proteinExistence type="predicted"/>
<evidence type="ECO:0000259" key="1">
    <source>
        <dbReference type="Pfam" id="PF02470"/>
    </source>
</evidence>
<dbReference type="AlphaFoldDB" id="A0A4Y8L538"/>
<dbReference type="Pfam" id="PF02470">
    <property type="entry name" value="MlaD"/>
    <property type="match status" value="1"/>
</dbReference>
<dbReference type="EMBL" id="SOML01000003">
    <property type="protein sequence ID" value="TFD97407.1"/>
    <property type="molecule type" value="Genomic_DNA"/>
</dbReference>
<reference evidence="2 3" key="1">
    <citation type="submission" date="2019-03" db="EMBL/GenBank/DDBJ databases">
        <title>San Antonio Military Medical Center submission to MRSN (WRAIR), pending publication.</title>
        <authorList>
            <person name="Blyth D.M."/>
            <person name="Mccarthy S.L."/>
            <person name="Schall S.E."/>
            <person name="Stam J.A."/>
            <person name="Ong A.C."/>
            <person name="Mcgann P.T."/>
        </authorList>
    </citation>
    <scope>NUCLEOTIDE SEQUENCE [LARGE SCALE GENOMIC DNA]</scope>
    <source>
        <strain evidence="2 3">MRSN571793</strain>
    </source>
</reference>
<dbReference type="OrthoDB" id="9769132at2"/>
<dbReference type="RefSeq" id="WP_134435925.1">
    <property type="nucleotide sequence ID" value="NZ_SOML01000003.1"/>
</dbReference>
<sequence>MKKMFSKEVKIGIGFVVALFLLYTGINFLKGINIFKPANSYTVVFDDVTGLTLSSPVILNGYQVGLVYSMELDQQEENKVAVVLNLDKGVKITKGSKIKLDVSLMGSATVIIDKNPETQELYTSSDRIPGIRQLGMMESMSQTVLPQVGNLIPKIDSILSGVQLLVTNPALAQSLQNVNVITSELTTASRQLNQMMTVMNKDIPKLANNMTTVSSDLAQVSGQFKTMDFQKSYQLIDSTLQNIQALTNKLNSKDNSVGLLMNDRQLYDSLVSTMGNASLLLKDVKENPSKYINVKVF</sequence>
<evidence type="ECO:0000313" key="3">
    <source>
        <dbReference type="Proteomes" id="UP000297861"/>
    </source>
</evidence>